<keyword evidence="1" id="KW-0472">Membrane</keyword>
<feature type="transmembrane region" description="Helical" evidence="1">
    <location>
        <begin position="736"/>
        <end position="753"/>
    </location>
</feature>
<evidence type="ECO:0000256" key="1">
    <source>
        <dbReference type="SAM" id="Phobius"/>
    </source>
</evidence>
<dbReference type="EMBL" id="CP045483">
    <property type="protein sequence ID" value="QGR18589.1"/>
    <property type="molecule type" value="Genomic_DNA"/>
</dbReference>
<feature type="transmembrane region" description="Helical" evidence="1">
    <location>
        <begin position="7"/>
        <end position="28"/>
    </location>
</feature>
<organism evidence="2 3">
    <name type="scientific">Stygiolobus azoricus</name>
    <dbReference type="NCBI Taxonomy" id="41675"/>
    <lineage>
        <taxon>Archaea</taxon>
        <taxon>Thermoproteota</taxon>
        <taxon>Thermoprotei</taxon>
        <taxon>Sulfolobales</taxon>
        <taxon>Sulfolobaceae</taxon>
        <taxon>Stygiolobus</taxon>
    </lineage>
</organism>
<feature type="transmembrane region" description="Helical" evidence="1">
    <location>
        <begin position="48"/>
        <end position="67"/>
    </location>
</feature>
<dbReference type="KEGG" id="sazo:D1868_00310"/>
<feature type="transmembrane region" description="Helical" evidence="1">
    <location>
        <begin position="219"/>
        <end position="239"/>
    </location>
</feature>
<feature type="transmembrane region" description="Helical" evidence="1">
    <location>
        <begin position="79"/>
        <end position="99"/>
    </location>
</feature>
<proteinExistence type="predicted"/>
<feature type="transmembrane region" description="Helical" evidence="1">
    <location>
        <begin position="297"/>
        <end position="315"/>
    </location>
</feature>
<evidence type="ECO:0000313" key="2">
    <source>
        <dbReference type="EMBL" id="QGR18589.1"/>
    </source>
</evidence>
<accession>A0A650CLC4</accession>
<feature type="transmembrane region" description="Helical" evidence="1">
    <location>
        <begin position="429"/>
        <end position="450"/>
    </location>
</feature>
<feature type="transmembrane region" description="Helical" evidence="1">
    <location>
        <begin position="377"/>
        <end position="394"/>
    </location>
</feature>
<feature type="transmembrane region" description="Helical" evidence="1">
    <location>
        <begin position="400"/>
        <end position="417"/>
    </location>
</feature>
<feature type="transmembrane region" description="Helical" evidence="1">
    <location>
        <begin position="354"/>
        <end position="370"/>
    </location>
</feature>
<dbReference type="RefSeq" id="WP_156004772.1">
    <property type="nucleotide sequence ID" value="NZ_CP045483.1"/>
</dbReference>
<dbReference type="AlphaFoldDB" id="A0A650CLC4"/>
<protein>
    <submittedName>
        <fullName evidence="2">Uncharacterized protein</fullName>
    </submittedName>
</protein>
<name>A0A650CLC4_9CREN</name>
<sequence>MNNKAMITFMIFLSLGMMALSVIIYYNVGTYVYVGNYNGWPLYWYFPFMPSVVFSILAFIISIALIFLSLRPKESVFKLSVLVTFLFILISLLVVRFAFGFTPEKIMLELPSPTDAQMIQLLAAKSLLEGHNPYTQDYEAQMLSSLAPQQYTWIFKQGTSNYTPSNIIGFVHCFDYLPSAALYYLPAVAFSIPANVYNSGILALSSALIFHKLKGKNKILFSLLISSFMFTYFAPLLLYRNTPGWIVPFIVAILFPENPLLSGIMLAWASTYRLYVLIFTIFYLILLWKEGYNVKSVLKYGLITAVVLDLPFILLNPQAFWRDNLLPFIANFRPYDGGPGLISLSYLGIDVTKAWSFVGLIITLVIGLILSLRYYNTLRYAILVFPIISFFFYYRPLPSYYMYFLPLILLAYVFIVERGELSLDLPELALTRISAYSVILGLLSIVYMYGVYTFGLISNIQIAFALFALFISSPLVVYFRNLIFKISPYLLFVIILSLSTLVLLLIPSELHGTNFIVMGHGYMGDAMLLPDLASQSIINGVNPYICNYSQEMNSLPYFGSLYEVFQYSNNDVINISQLHASKVFTPYYTPNGTYYYYGLPTQNVTFYDYPPVTALFLVPAHLFNIPISLWELLLYVIAVSLIFLKFVRRGDWEKALILTLILMSGYFVSSYGFVFLVDSNSWIVLIILGLTFYESPLIFGLFTGMAVDSIPQAILLFPYLLIYLNTKFGRNYVKRFLITSIAISTLILLPFVITYPKSLYLMLFPVLAKLPMVGIGIVTIIGIFVFHTIWPLPLFKPIPYITLAITLIFTYIFRKRLEEVSLMIPIYVILTFTRSYPEYLIYYPYIAFLVWLTTEEITRKYKIKVG</sequence>
<feature type="transmembrane region" description="Helical" evidence="1">
    <location>
        <begin position="826"/>
        <end position="852"/>
    </location>
</feature>
<keyword evidence="1" id="KW-0812">Transmembrane</keyword>
<dbReference type="Proteomes" id="UP000423396">
    <property type="component" value="Chromosome"/>
</dbReference>
<dbReference type="GeneID" id="42797472"/>
<feature type="transmembrane region" description="Helical" evidence="1">
    <location>
        <begin position="259"/>
        <end position="285"/>
    </location>
</feature>
<gene>
    <name evidence="2" type="ORF">D1868_00310</name>
</gene>
<feature type="transmembrane region" description="Helical" evidence="1">
    <location>
        <begin position="486"/>
        <end position="506"/>
    </location>
</feature>
<keyword evidence="1" id="KW-1133">Transmembrane helix</keyword>
<keyword evidence="3" id="KW-1185">Reference proteome</keyword>
<feature type="transmembrane region" description="Helical" evidence="1">
    <location>
        <begin position="759"/>
        <end position="786"/>
    </location>
</feature>
<feature type="transmembrane region" description="Helical" evidence="1">
    <location>
        <begin position="625"/>
        <end position="644"/>
    </location>
</feature>
<feature type="transmembrane region" description="Helical" evidence="1">
    <location>
        <begin position="798"/>
        <end position="814"/>
    </location>
</feature>
<dbReference type="OrthoDB" id="42409at2157"/>
<reference evidence="2 3" key="1">
    <citation type="submission" date="2019-10" db="EMBL/GenBank/DDBJ databases">
        <title>Genome Sequences from Six Type Strain Members of the Archaeal Family Sulfolobaceae: Acidianus ambivalens, Acidianus infernus, Metallosphaera prunae, Stygiolobus azoricus, Sulfolobus metallicus, and Sulfurisphaera ohwakuensis.</title>
        <authorList>
            <person name="Counts J.A."/>
            <person name="Kelly R.M."/>
        </authorList>
    </citation>
    <scope>NUCLEOTIDE SEQUENCE [LARGE SCALE GENOMIC DNA]</scope>
    <source>
        <strain evidence="2 3">FC6</strain>
    </source>
</reference>
<evidence type="ECO:0000313" key="3">
    <source>
        <dbReference type="Proteomes" id="UP000423396"/>
    </source>
</evidence>
<feature type="transmembrane region" description="Helical" evidence="1">
    <location>
        <begin position="456"/>
        <end position="479"/>
    </location>
</feature>
<feature type="transmembrane region" description="Helical" evidence="1">
    <location>
        <begin position="656"/>
        <end position="677"/>
    </location>
</feature>
<feature type="transmembrane region" description="Helical" evidence="1">
    <location>
        <begin position="184"/>
        <end position="210"/>
    </location>
</feature>